<dbReference type="PANTHER" id="PTHR10037:SF62">
    <property type="entry name" value="SODIUM CHANNEL PROTEIN 60E"/>
    <property type="match status" value="1"/>
</dbReference>
<keyword evidence="6" id="KW-0406">Ion transport</keyword>
<accession>A0A151IQV6</accession>
<dbReference type="InterPro" id="IPR043203">
    <property type="entry name" value="VGCC_Ca_Na"/>
</dbReference>
<comment type="subcellular location">
    <subcellularLocation>
        <location evidence="1">Membrane</location>
        <topology evidence="1">Multi-pass membrane protein</topology>
    </subcellularLocation>
</comment>
<evidence type="ECO:0000256" key="3">
    <source>
        <dbReference type="ARBA" id="ARBA00022989"/>
    </source>
</evidence>
<dbReference type="Gene3D" id="1.10.287.70">
    <property type="match status" value="1"/>
</dbReference>
<dbReference type="GO" id="GO:0019228">
    <property type="term" value="P:neuronal action potential"/>
    <property type="evidence" value="ECO:0007669"/>
    <property type="project" value="TreeGrafter"/>
</dbReference>
<evidence type="ECO:0000256" key="2">
    <source>
        <dbReference type="ARBA" id="ARBA00022692"/>
    </source>
</evidence>
<dbReference type="InterPro" id="IPR005821">
    <property type="entry name" value="Ion_trans_dom"/>
</dbReference>
<dbReference type="GO" id="GO:0005248">
    <property type="term" value="F:voltage-gated sodium channel activity"/>
    <property type="evidence" value="ECO:0007669"/>
    <property type="project" value="TreeGrafter"/>
</dbReference>
<dbReference type="EMBL" id="KQ976754">
    <property type="protein sequence ID" value="KYN08599.1"/>
    <property type="molecule type" value="Genomic_DNA"/>
</dbReference>
<organism evidence="6 7">
    <name type="scientific">Cyphomyrmex costatus</name>
    <dbReference type="NCBI Taxonomy" id="456900"/>
    <lineage>
        <taxon>Eukaryota</taxon>
        <taxon>Metazoa</taxon>
        <taxon>Ecdysozoa</taxon>
        <taxon>Arthropoda</taxon>
        <taxon>Hexapoda</taxon>
        <taxon>Insecta</taxon>
        <taxon>Pterygota</taxon>
        <taxon>Neoptera</taxon>
        <taxon>Endopterygota</taxon>
        <taxon>Hymenoptera</taxon>
        <taxon>Apocrita</taxon>
        <taxon>Aculeata</taxon>
        <taxon>Formicoidea</taxon>
        <taxon>Formicidae</taxon>
        <taxon>Myrmicinae</taxon>
        <taxon>Cyphomyrmex</taxon>
    </lineage>
</organism>
<dbReference type="GO" id="GO:0086010">
    <property type="term" value="P:membrane depolarization during action potential"/>
    <property type="evidence" value="ECO:0007669"/>
    <property type="project" value="TreeGrafter"/>
</dbReference>
<evidence type="ECO:0000256" key="1">
    <source>
        <dbReference type="ARBA" id="ARBA00004141"/>
    </source>
</evidence>
<dbReference type="Proteomes" id="UP000078542">
    <property type="component" value="Unassembled WGS sequence"/>
</dbReference>
<keyword evidence="6" id="KW-0813">Transport</keyword>
<dbReference type="PANTHER" id="PTHR10037">
    <property type="entry name" value="VOLTAGE-GATED CATION CHANNEL CALCIUM AND SODIUM"/>
    <property type="match status" value="1"/>
</dbReference>
<sequence>MITNWDIYLRYLRMSTEMFEDLVIKVTPLIQRRDTHLRKCISPSERLSVTLRHLATVPTMWVFLFSRHCNESYTCLCVGPNPNHGYTNFDNFLWSMLTTFQLITLDYWEDVYNKVVV</sequence>
<keyword evidence="2" id="KW-0812">Transmembrane</keyword>
<dbReference type="GO" id="GO:0001518">
    <property type="term" value="C:voltage-gated sodium channel complex"/>
    <property type="evidence" value="ECO:0007669"/>
    <property type="project" value="TreeGrafter"/>
</dbReference>
<protein>
    <submittedName>
        <fullName evidence="6">Sodium channel protein 60E</fullName>
    </submittedName>
</protein>
<dbReference type="Pfam" id="PF00520">
    <property type="entry name" value="Ion_trans"/>
    <property type="match status" value="1"/>
</dbReference>
<keyword evidence="7" id="KW-1185">Reference proteome</keyword>
<keyword evidence="6" id="KW-0407">Ion channel</keyword>
<feature type="domain" description="Ion transport" evidence="5">
    <location>
        <begin position="78"/>
        <end position="115"/>
    </location>
</feature>
<keyword evidence="3" id="KW-1133">Transmembrane helix</keyword>
<gene>
    <name evidence="6" type="ORF">ALC62_00415</name>
</gene>
<dbReference type="AlphaFoldDB" id="A0A151IQV6"/>
<evidence type="ECO:0000313" key="7">
    <source>
        <dbReference type="Proteomes" id="UP000078542"/>
    </source>
</evidence>
<evidence type="ECO:0000259" key="5">
    <source>
        <dbReference type="Pfam" id="PF00520"/>
    </source>
</evidence>
<evidence type="ECO:0000256" key="4">
    <source>
        <dbReference type="ARBA" id="ARBA00023136"/>
    </source>
</evidence>
<keyword evidence="4" id="KW-0472">Membrane</keyword>
<reference evidence="6 7" key="1">
    <citation type="submission" date="2016-03" db="EMBL/GenBank/DDBJ databases">
        <title>Cyphomyrmex costatus WGS genome.</title>
        <authorList>
            <person name="Nygaard S."/>
            <person name="Hu H."/>
            <person name="Boomsma J."/>
            <person name="Zhang G."/>
        </authorList>
    </citation>
    <scope>NUCLEOTIDE SEQUENCE [LARGE SCALE GENOMIC DNA]</scope>
    <source>
        <strain evidence="6">MS0001</strain>
        <tissue evidence="6">Whole body</tissue>
    </source>
</reference>
<dbReference type="STRING" id="456900.A0A151IQV6"/>
<proteinExistence type="predicted"/>
<evidence type="ECO:0000313" key="6">
    <source>
        <dbReference type="EMBL" id="KYN08599.1"/>
    </source>
</evidence>
<name>A0A151IQV6_9HYME</name>